<protein>
    <submittedName>
        <fullName evidence="2">Uncharacterized protein</fullName>
    </submittedName>
</protein>
<proteinExistence type="predicted"/>
<feature type="compositionally biased region" description="Low complexity" evidence="1">
    <location>
        <begin position="11"/>
        <end position="31"/>
    </location>
</feature>
<feature type="region of interest" description="Disordered" evidence="1">
    <location>
        <begin position="1"/>
        <end position="101"/>
    </location>
</feature>
<gene>
    <name evidence="2" type="ORF">A2973_04565</name>
</gene>
<evidence type="ECO:0000313" key="3">
    <source>
        <dbReference type="Proteomes" id="UP000176409"/>
    </source>
</evidence>
<sequence length="317" mass="33707">MSDVPMTGEAPLKPNLENLPKPLDAPSASPSPEAPHDAPEKPVSPADARTSLEKIAAGPPPEEAGQGEQAKQETQTMPEKPSDQTETPTNATAELGPKREDVNKILGQSSQLLLDTGDHRVLLAALAKETAPTPLGNELRRDTLRMIAELKGDKMTPEQQGALTQLQKDIESLNLPASDPANSEFAKFLETYGKEHPDKAVSPQLIEAIRTNKTDAAPVMAQVLQSDTGLSAALWGEMKGENQTAPMVTSPEALIKTAGLEESPENLAKAQKLFTPERIKQPVNVMDMVTPALMGSAMLIMMLSQLAAGEGGQSPGH</sequence>
<comment type="caution">
    <text evidence="2">The sequence shown here is derived from an EMBL/GenBank/DDBJ whole genome shotgun (WGS) entry which is preliminary data.</text>
</comment>
<dbReference type="AlphaFoldDB" id="A0A1F6AZR9"/>
<accession>A0A1F6AZR9</accession>
<evidence type="ECO:0000256" key="1">
    <source>
        <dbReference type="SAM" id="MobiDB-lite"/>
    </source>
</evidence>
<dbReference type="EMBL" id="MFJZ01000029">
    <property type="protein sequence ID" value="OGG30148.1"/>
    <property type="molecule type" value="Genomic_DNA"/>
</dbReference>
<feature type="compositionally biased region" description="Low complexity" evidence="1">
    <location>
        <begin position="63"/>
        <end position="76"/>
    </location>
</feature>
<evidence type="ECO:0000313" key="2">
    <source>
        <dbReference type="EMBL" id="OGG30148.1"/>
    </source>
</evidence>
<reference evidence="2 3" key="1">
    <citation type="journal article" date="2016" name="Nat. Commun.">
        <title>Thousands of microbial genomes shed light on interconnected biogeochemical processes in an aquifer system.</title>
        <authorList>
            <person name="Anantharaman K."/>
            <person name="Brown C.T."/>
            <person name="Hug L.A."/>
            <person name="Sharon I."/>
            <person name="Castelle C.J."/>
            <person name="Probst A.J."/>
            <person name="Thomas B.C."/>
            <person name="Singh A."/>
            <person name="Wilkins M.J."/>
            <person name="Karaoz U."/>
            <person name="Brodie E.L."/>
            <person name="Williams K.H."/>
            <person name="Hubbard S.S."/>
            <person name="Banfield J.F."/>
        </authorList>
    </citation>
    <scope>NUCLEOTIDE SEQUENCE [LARGE SCALE GENOMIC DNA]</scope>
</reference>
<name>A0A1F6AZR9_9BACT</name>
<dbReference type="STRING" id="1798396.A2973_04565"/>
<dbReference type="Proteomes" id="UP000176409">
    <property type="component" value="Unassembled WGS sequence"/>
</dbReference>
<organism evidence="2 3">
    <name type="scientific">Candidatus Gottesmanbacteria bacterium RIFCSPLOWO2_01_FULL_49_10</name>
    <dbReference type="NCBI Taxonomy" id="1798396"/>
    <lineage>
        <taxon>Bacteria</taxon>
        <taxon>Candidatus Gottesmaniibacteriota</taxon>
    </lineage>
</organism>